<accession>S4ANA1</accession>
<dbReference type="InterPro" id="IPR014043">
    <property type="entry name" value="Acyl_transferase_dom"/>
</dbReference>
<evidence type="ECO:0000256" key="3">
    <source>
        <dbReference type="SAM" id="MobiDB-lite"/>
    </source>
</evidence>
<evidence type="ECO:0000313" key="5">
    <source>
        <dbReference type="EMBL" id="EPH42907.1"/>
    </source>
</evidence>
<dbReference type="SUPFAM" id="SSF52151">
    <property type="entry name" value="FabD/lysophospholipase-like"/>
    <property type="match status" value="1"/>
</dbReference>
<feature type="region of interest" description="Disordered" evidence="3">
    <location>
        <begin position="315"/>
        <end position="357"/>
    </location>
</feature>
<dbReference type="SUPFAM" id="SSF53901">
    <property type="entry name" value="Thiolase-like"/>
    <property type="match status" value="1"/>
</dbReference>
<keyword evidence="2" id="KW-0511">Multifunctional enzyme</keyword>
<evidence type="ECO:0000256" key="1">
    <source>
        <dbReference type="ARBA" id="ARBA00022679"/>
    </source>
</evidence>
<name>S4ANA1_9ACTN</name>
<gene>
    <name evidence="5" type="ORF">STRAU_4029</name>
</gene>
<evidence type="ECO:0000256" key="2">
    <source>
        <dbReference type="ARBA" id="ARBA00023268"/>
    </source>
</evidence>
<dbReference type="Pfam" id="PF02801">
    <property type="entry name" value="Ketoacyl-synt_C"/>
    <property type="match status" value="1"/>
</dbReference>
<dbReference type="GO" id="GO:0006633">
    <property type="term" value="P:fatty acid biosynthetic process"/>
    <property type="evidence" value="ECO:0007669"/>
    <property type="project" value="TreeGrafter"/>
</dbReference>
<proteinExistence type="predicted"/>
<dbReference type="Gene3D" id="3.40.47.10">
    <property type="match status" value="1"/>
</dbReference>
<dbReference type="InterPro" id="IPR014031">
    <property type="entry name" value="Ketoacyl_synth_C"/>
</dbReference>
<dbReference type="PANTHER" id="PTHR43775">
    <property type="entry name" value="FATTY ACID SYNTHASE"/>
    <property type="match status" value="1"/>
</dbReference>
<dbReference type="EMBL" id="AOPZ01000199">
    <property type="protein sequence ID" value="EPH42907.1"/>
    <property type="molecule type" value="Genomic_DNA"/>
</dbReference>
<dbReference type="SMART" id="SM00827">
    <property type="entry name" value="PKS_AT"/>
    <property type="match status" value="1"/>
</dbReference>
<comment type="caution">
    <text evidence="5">The sequence shown here is derived from an EMBL/GenBank/DDBJ whole genome shotgun (WGS) entry which is preliminary data.</text>
</comment>
<dbReference type="Pfam" id="PF16197">
    <property type="entry name" value="KAsynt_C_assoc"/>
    <property type="match status" value="1"/>
</dbReference>
<keyword evidence="1" id="KW-0808">Transferase</keyword>
<dbReference type="InterPro" id="IPR020841">
    <property type="entry name" value="PKS_Beta-ketoAc_synthase_dom"/>
</dbReference>
<reference evidence="5 6" key="1">
    <citation type="submission" date="2013-02" db="EMBL/GenBank/DDBJ databases">
        <title>Draft Genome Sequence of Streptomyces aurantiacus, Which Produces Setomimycin.</title>
        <authorList>
            <person name="Gruening B.A."/>
            <person name="Praeg A."/>
            <person name="Erxleben A."/>
            <person name="Guenther S."/>
            <person name="Mueller M."/>
        </authorList>
    </citation>
    <scope>NUCLEOTIDE SEQUENCE [LARGE SCALE GENOMIC DNA]</scope>
    <source>
        <strain evidence="5 6">JA 4570</strain>
    </source>
</reference>
<dbReference type="InterPro" id="IPR032821">
    <property type="entry name" value="PKS_assoc"/>
</dbReference>
<dbReference type="InterPro" id="IPR050091">
    <property type="entry name" value="PKS_NRPS_Biosynth_Enz"/>
</dbReference>
<keyword evidence="6" id="KW-1185">Reference proteome</keyword>
<evidence type="ECO:0000313" key="6">
    <source>
        <dbReference type="Proteomes" id="UP000014629"/>
    </source>
</evidence>
<dbReference type="Gene3D" id="3.40.366.10">
    <property type="entry name" value="Malonyl-Coenzyme A Acyl Carrier Protein, domain 2"/>
    <property type="match status" value="1"/>
</dbReference>
<dbReference type="AlphaFoldDB" id="S4ANA1"/>
<feature type="domain" description="Ketosynthase family 3 (KS3)" evidence="4">
    <location>
        <begin position="1"/>
        <end position="85"/>
    </location>
</feature>
<dbReference type="Pfam" id="PF00698">
    <property type="entry name" value="Acyl_transf_1"/>
    <property type="match status" value="1"/>
</dbReference>
<dbReference type="GO" id="GO:0004312">
    <property type="term" value="F:fatty acid synthase activity"/>
    <property type="evidence" value="ECO:0007669"/>
    <property type="project" value="TreeGrafter"/>
</dbReference>
<organism evidence="5 6">
    <name type="scientific">Streptomyces aurantiacus JA 4570</name>
    <dbReference type="NCBI Taxonomy" id="1286094"/>
    <lineage>
        <taxon>Bacteria</taxon>
        <taxon>Bacillati</taxon>
        <taxon>Actinomycetota</taxon>
        <taxon>Actinomycetes</taxon>
        <taxon>Kitasatosporales</taxon>
        <taxon>Streptomycetaceae</taxon>
        <taxon>Streptomyces</taxon>
        <taxon>Streptomyces aurantiacus group</taxon>
    </lineage>
</organism>
<sequence length="357" mass="37689">MKSNIGHTQAASGVAGVIKMVMAMRHGLLPENLHTDMPSTHVDWSAGAVELLTEARAWPEAGRPRRTGVSSFGVSGTNAHVIVEQAPAEEPTEATKTSVLSTAVPWLVSARGADALRAQADRLREHVTADGGLDPVDVGWTLLSGRSPLEHRAVLFGRERAEFLSGLATVADGGDGPGLVSGSTVEGRLGLVFTGQGSQRIGMGRELYETFPAFAEALDEVCAHLDGLLERPLKDVMFGTDADLLEQTGYAQPALFAVEVALYRLAESFGVRPEIAGDRRRPLDRRAGSRVRSRAVVVGGCGPTGGCTRQVDAVTARGRRDARRAGGRGRGPSAAGGHERPCRCGGRQRPRPGGALR</sequence>
<feature type="compositionally biased region" description="Low complexity" evidence="3">
    <location>
        <begin position="343"/>
        <end position="357"/>
    </location>
</feature>
<dbReference type="PATRIC" id="fig|1286094.4.peg.3985"/>
<dbReference type="InterPro" id="IPR016035">
    <property type="entry name" value="Acyl_Trfase/lysoPLipase"/>
</dbReference>
<dbReference type="InterPro" id="IPR001227">
    <property type="entry name" value="Ac_transferase_dom_sf"/>
</dbReference>
<dbReference type="Proteomes" id="UP000014629">
    <property type="component" value="Unassembled WGS sequence"/>
</dbReference>
<dbReference type="InterPro" id="IPR016039">
    <property type="entry name" value="Thiolase-like"/>
</dbReference>
<dbReference type="PANTHER" id="PTHR43775:SF51">
    <property type="entry name" value="INACTIVE PHENOLPHTHIOCEROL SYNTHESIS POLYKETIDE SYNTHASE TYPE I PKS1-RELATED"/>
    <property type="match status" value="1"/>
</dbReference>
<dbReference type="Gene3D" id="3.30.70.3290">
    <property type="match status" value="1"/>
</dbReference>
<protein>
    <submittedName>
        <fullName evidence="5">Putative Phenolphthiocerol synthesis polyketide synthase type I Pks15/1</fullName>
    </submittedName>
</protein>
<evidence type="ECO:0000259" key="4">
    <source>
        <dbReference type="PROSITE" id="PS52004"/>
    </source>
</evidence>
<dbReference type="PROSITE" id="PS52004">
    <property type="entry name" value="KS3_2"/>
    <property type="match status" value="1"/>
</dbReference>